<dbReference type="SUPFAM" id="SSF55797">
    <property type="entry name" value="PR-1-like"/>
    <property type="match status" value="1"/>
</dbReference>
<dbReference type="InterPro" id="IPR001283">
    <property type="entry name" value="CRISP-related"/>
</dbReference>
<dbReference type="PROSITE" id="PS01009">
    <property type="entry name" value="CRISP_1"/>
    <property type="match status" value="1"/>
</dbReference>
<dbReference type="EMBL" id="WUAV01000006">
    <property type="protein sequence ID" value="KAF1747077.1"/>
    <property type="molecule type" value="Genomic_DNA"/>
</dbReference>
<evidence type="ECO:0000313" key="2">
    <source>
        <dbReference type="Proteomes" id="UP000483820"/>
    </source>
</evidence>
<dbReference type="AlphaFoldDB" id="A0A2P4WJ83"/>
<protein>
    <submittedName>
        <fullName evidence="1">Uncharacterized protein</fullName>
    </submittedName>
</protein>
<dbReference type="KEGG" id="crq:GCK72_023536"/>
<sequence length="205" mass="23221">MPVRIGGVDPELTKLTTFDSVMDYMNSKGQIDRIDPAHYDTEDLKKWLLHYHNKYRTHHNAGNMATNGELNKAAQKWANEMAHRKQCLVHEQPSKYGENLSYFAATHFPSPNTCAAAIIQGFYTEGVRYDYSRFDASSWTKTGHFTQLLWKASVNLGVGVAIVKRGSMHHIYVCLKYDPPGNMQTSDAYLNNIEEPKGKSCCIIS</sequence>
<evidence type="ECO:0000313" key="1">
    <source>
        <dbReference type="EMBL" id="KAF1747077.1"/>
    </source>
</evidence>
<reference evidence="1 2" key="1">
    <citation type="submission" date="2019-12" db="EMBL/GenBank/DDBJ databases">
        <title>Chromosome-level assembly of the Caenorhabditis remanei genome.</title>
        <authorList>
            <person name="Teterina A.A."/>
            <person name="Willis J.H."/>
            <person name="Phillips P.C."/>
        </authorList>
    </citation>
    <scope>NUCLEOTIDE SEQUENCE [LARGE SCALE GENOMIC DNA]</scope>
    <source>
        <strain evidence="1 2">PX506</strain>
        <tissue evidence="1">Whole organism</tissue>
    </source>
</reference>
<dbReference type="InterPro" id="IPR035940">
    <property type="entry name" value="CAP_sf"/>
</dbReference>
<accession>A0A2P4WJ83</accession>
<dbReference type="RefSeq" id="XP_003102608.2">
    <property type="nucleotide sequence ID" value="XM_003102560.2"/>
</dbReference>
<dbReference type="Pfam" id="PF00188">
    <property type="entry name" value="CAP"/>
    <property type="match status" value="1"/>
</dbReference>
<dbReference type="Proteomes" id="UP000483820">
    <property type="component" value="Chromosome X"/>
</dbReference>
<dbReference type="GO" id="GO:0005576">
    <property type="term" value="C:extracellular region"/>
    <property type="evidence" value="ECO:0007669"/>
    <property type="project" value="InterPro"/>
</dbReference>
<dbReference type="GeneID" id="9798088"/>
<dbReference type="PANTHER" id="PTHR10334">
    <property type="entry name" value="CYSTEINE-RICH SECRETORY PROTEIN-RELATED"/>
    <property type="match status" value="1"/>
</dbReference>
<proteinExistence type="predicted"/>
<dbReference type="InterPro" id="IPR018244">
    <property type="entry name" value="Allrgn_V5/Tpx1_CS"/>
</dbReference>
<dbReference type="CTD" id="9798088"/>
<dbReference type="Gene3D" id="3.40.33.10">
    <property type="entry name" value="CAP"/>
    <property type="match status" value="1"/>
</dbReference>
<name>A0A2P4WJ83_CAERE</name>
<organism evidence="1 2">
    <name type="scientific">Caenorhabditis remanei</name>
    <name type="common">Caenorhabditis vulgaris</name>
    <dbReference type="NCBI Taxonomy" id="31234"/>
    <lineage>
        <taxon>Eukaryota</taxon>
        <taxon>Metazoa</taxon>
        <taxon>Ecdysozoa</taxon>
        <taxon>Nematoda</taxon>
        <taxon>Chromadorea</taxon>
        <taxon>Rhabditida</taxon>
        <taxon>Rhabditina</taxon>
        <taxon>Rhabditomorpha</taxon>
        <taxon>Rhabditoidea</taxon>
        <taxon>Rhabditidae</taxon>
        <taxon>Peloderinae</taxon>
        <taxon>Caenorhabditis</taxon>
    </lineage>
</organism>
<dbReference type="CDD" id="cd05382">
    <property type="entry name" value="CAP_GAPR1-like"/>
    <property type="match status" value="1"/>
</dbReference>
<dbReference type="SMART" id="SM00198">
    <property type="entry name" value="SCP"/>
    <property type="match status" value="1"/>
</dbReference>
<gene>
    <name evidence="1" type="ORF">GCK72_023536</name>
</gene>
<dbReference type="InterPro" id="IPR034113">
    <property type="entry name" value="SCP_GAPR1-like"/>
</dbReference>
<dbReference type="InterPro" id="IPR014044">
    <property type="entry name" value="CAP_dom"/>
</dbReference>
<dbReference type="PRINTS" id="PR00837">
    <property type="entry name" value="V5TPXLIKE"/>
</dbReference>
<comment type="caution">
    <text evidence="1">The sequence shown here is derived from an EMBL/GenBank/DDBJ whole genome shotgun (WGS) entry which is preliminary data.</text>
</comment>